<keyword evidence="3" id="KW-1185">Reference proteome</keyword>
<comment type="caution">
    <text evidence="2">The sequence shown here is derived from an EMBL/GenBank/DDBJ whole genome shotgun (WGS) entry which is preliminary data.</text>
</comment>
<dbReference type="PROSITE" id="PS51186">
    <property type="entry name" value="GNAT"/>
    <property type="match status" value="1"/>
</dbReference>
<dbReference type="Gene3D" id="3.40.630.30">
    <property type="match status" value="1"/>
</dbReference>
<name>A0A4Q7ZES4_9ACTN</name>
<accession>A0A4Q7ZES4</accession>
<dbReference type="GO" id="GO:0016747">
    <property type="term" value="F:acyltransferase activity, transferring groups other than amino-acyl groups"/>
    <property type="evidence" value="ECO:0007669"/>
    <property type="project" value="InterPro"/>
</dbReference>
<evidence type="ECO:0000313" key="2">
    <source>
        <dbReference type="EMBL" id="RZU48623.1"/>
    </source>
</evidence>
<evidence type="ECO:0000259" key="1">
    <source>
        <dbReference type="PROSITE" id="PS51186"/>
    </source>
</evidence>
<dbReference type="InterPro" id="IPR016181">
    <property type="entry name" value="Acyl_CoA_acyltransferase"/>
</dbReference>
<organism evidence="2 3">
    <name type="scientific">Krasilnikovia cinnamomea</name>
    <dbReference type="NCBI Taxonomy" id="349313"/>
    <lineage>
        <taxon>Bacteria</taxon>
        <taxon>Bacillati</taxon>
        <taxon>Actinomycetota</taxon>
        <taxon>Actinomycetes</taxon>
        <taxon>Micromonosporales</taxon>
        <taxon>Micromonosporaceae</taxon>
        <taxon>Krasilnikovia</taxon>
    </lineage>
</organism>
<dbReference type="InterPro" id="IPR000182">
    <property type="entry name" value="GNAT_dom"/>
</dbReference>
<evidence type="ECO:0000313" key="3">
    <source>
        <dbReference type="Proteomes" id="UP000292564"/>
    </source>
</evidence>
<dbReference type="InterPro" id="IPR051531">
    <property type="entry name" value="N-acetyltransferase"/>
</dbReference>
<proteinExistence type="predicted"/>
<dbReference type="RefSeq" id="WP_242624640.1">
    <property type="nucleotide sequence ID" value="NZ_SHKY01000001.1"/>
</dbReference>
<feature type="domain" description="N-acetyltransferase" evidence="1">
    <location>
        <begin position="1"/>
        <end position="165"/>
    </location>
</feature>
<dbReference type="Pfam" id="PF13302">
    <property type="entry name" value="Acetyltransf_3"/>
    <property type="match status" value="1"/>
</dbReference>
<dbReference type="PANTHER" id="PTHR43792:SF1">
    <property type="entry name" value="N-ACETYLTRANSFERASE DOMAIN-CONTAINING PROTEIN"/>
    <property type="match status" value="1"/>
</dbReference>
<dbReference type="SUPFAM" id="SSF55729">
    <property type="entry name" value="Acyl-CoA N-acyltransferases (Nat)"/>
    <property type="match status" value="1"/>
</dbReference>
<keyword evidence="2" id="KW-0808">Transferase</keyword>
<dbReference type="PANTHER" id="PTHR43792">
    <property type="entry name" value="GNAT FAMILY, PUTATIVE (AFU_ORTHOLOGUE AFUA_3G00765)-RELATED-RELATED"/>
    <property type="match status" value="1"/>
</dbReference>
<gene>
    <name evidence="2" type="ORF">EV385_0340</name>
</gene>
<dbReference type="Proteomes" id="UP000292564">
    <property type="component" value="Unassembled WGS sequence"/>
</dbReference>
<dbReference type="EMBL" id="SHKY01000001">
    <property type="protein sequence ID" value="RZU48623.1"/>
    <property type="molecule type" value="Genomic_DNA"/>
</dbReference>
<dbReference type="AlphaFoldDB" id="A0A4Q7ZES4"/>
<reference evidence="2 3" key="1">
    <citation type="submission" date="2019-02" db="EMBL/GenBank/DDBJ databases">
        <title>Sequencing the genomes of 1000 actinobacteria strains.</title>
        <authorList>
            <person name="Klenk H.-P."/>
        </authorList>
    </citation>
    <scope>NUCLEOTIDE SEQUENCE [LARGE SCALE GENOMIC DNA]</scope>
    <source>
        <strain evidence="2 3">DSM 45162</strain>
    </source>
</reference>
<protein>
    <submittedName>
        <fullName evidence="2">RimJ/RimL family protein N-acetyltransferase</fullName>
    </submittedName>
</protein>
<sequence>MLRRFSGADAAALSAYRSDPDTARYQSWDAPFPLDEARAFVAEMAVSDPDGPGWFQYAVERTADHVLVGDVAVGTHPNGRQAELGFTLAPGHRGHGYATEAVTAVLDHLFRVRGLHRVSAECDARNLASARLLARVGFTREGLRRQHTWAKGEWTDDLLFGLLATDWLTRR</sequence>